<feature type="region of interest" description="Disordered" evidence="5">
    <location>
        <begin position="234"/>
        <end position="253"/>
    </location>
</feature>
<dbReference type="GO" id="GO:0032991">
    <property type="term" value="C:protein-containing complex"/>
    <property type="evidence" value="ECO:0007669"/>
    <property type="project" value="UniProtKB-ARBA"/>
</dbReference>
<feature type="compositionally biased region" description="Polar residues" evidence="5">
    <location>
        <begin position="1060"/>
        <end position="1075"/>
    </location>
</feature>
<feature type="compositionally biased region" description="Basic and acidic residues" evidence="5">
    <location>
        <begin position="949"/>
        <end position="958"/>
    </location>
</feature>
<comment type="similarity">
    <text evidence="1">Belongs to the ATG14 family.</text>
</comment>
<dbReference type="AlphaFoldDB" id="A0A1Y2GEH6"/>
<evidence type="ECO:0000256" key="5">
    <source>
        <dbReference type="SAM" id="MobiDB-lite"/>
    </source>
</evidence>
<evidence type="ECO:0000313" key="7">
    <source>
        <dbReference type="Proteomes" id="UP000193648"/>
    </source>
</evidence>
<organism evidence="6 7">
    <name type="scientific">Lobosporangium transversale</name>
    <dbReference type="NCBI Taxonomy" id="64571"/>
    <lineage>
        <taxon>Eukaryota</taxon>
        <taxon>Fungi</taxon>
        <taxon>Fungi incertae sedis</taxon>
        <taxon>Mucoromycota</taxon>
        <taxon>Mortierellomycotina</taxon>
        <taxon>Mortierellomycetes</taxon>
        <taxon>Mortierellales</taxon>
        <taxon>Mortierellaceae</taxon>
        <taxon>Lobosporangium</taxon>
    </lineage>
</organism>
<dbReference type="GO" id="GO:0035493">
    <property type="term" value="P:SNARE complex assembly"/>
    <property type="evidence" value="ECO:0007669"/>
    <property type="project" value="TreeGrafter"/>
</dbReference>
<dbReference type="EMBL" id="MCFF01000037">
    <property type="protein sequence ID" value="ORZ08556.1"/>
    <property type="molecule type" value="Genomic_DNA"/>
</dbReference>
<feature type="compositionally biased region" description="Polar residues" evidence="5">
    <location>
        <begin position="999"/>
        <end position="1016"/>
    </location>
</feature>
<sequence length="1134" mass="127098">MDMSQARLKQRQGLEPNQRRIRHIHCIQARNLTFTRNANQKTLASVLCHSSGSQYQSITSSLEPPSTTSSPTKSYFRPPWRSYHQGIQKVRGPGSDAGSTSASDSGRASSVIKEPIARLSAGIKATMFSTGYSHESGYTFEAGSTPGASSSKTKTRYRASTDLSISKSFSNDGQYRFQQHLRQIQQGEDPSSLRRVSTEWTAITNSPSSFTPSKEQHLFHSKDALTRNNKDFQNQSASLSPIGSQSVQPNAGAEESTWLPPFVTKLSEKRRPILLDTYFTLHNITNDAIIYTSETVMGSNNPKYSPLEEHQFTDPAKRRSNNVTIRIWAGHCGSDFYPLLEWRVDLCCLRFIGKELRDLPTSLPNNTILFGFHDGFYTAPDEGDTVEHAFHASVTAEPTIVILGSGSGGLVQSYSYDSVMRLNNLHECIADTKRSRDEVKHNIELALNKEDAPMTMLKRRSEYTERLWHLQRQVGHELNVLEQAQDRAAALKKEHSERRKALEESRERGQTQEMYLEENLVNLVNSKESLYHTLKEYSTKRTELIATLFTIFPITESETNPGLLKICNVPLPNSVYTGQDEDLISIGLGYTSHLVTMLAHYLCVPLRYPITPMGSRASIFDPVSLLIGPKEFPLYGKGQERNRFEYGVFLLNKNIEQLMNSQGLQFMDLRQTLPNLRYLMEILLTSSPSQSTLYRSKYINRRKQDRSEQSRQTDFIVLPVEQHGYQYTSSSNVLQDGSVNNEDNQQGEGLRPRAHTHERNPSLSKPNSTSDRSSLIREYDPIEGDYMLVLDNAATKSSRRNRKGTNGSEISSSHSISTAEHTDVLKLDCSLMAPKEGHHRISAGISSTIHHHHQLHQDYALSTSFSGTEDDNESTDDPAFRDWASEAPHISVEKTEEDEHSNPVLTTHQDFKMINTNELFRTAKPVIIMDNPDIDYSISGKSSPATMSESEHESDHSRHGFAKQQQGTHSGVLDTTAPPQPIGSNPTSIRDSVDEMNRDSTTNYQDVSQSSPSQLPSIADATVPSKDRKQFIAFGRKTSETMISETLKETQIPKFRRSKVNTPPSTMAYQSTGRSNVKHENGGNEEDSSIGHNRSDEGDCDQTDIKEMMHSHRPSSPPVNSARTITSGIFEASG</sequence>
<feature type="region of interest" description="Disordered" evidence="5">
    <location>
        <begin position="795"/>
        <end position="818"/>
    </location>
</feature>
<dbReference type="GO" id="GO:0000323">
    <property type="term" value="C:lytic vacuole"/>
    <property type="evidence" value="ECO:0007669"/>
    <property type="project" value="TreeGrafter"/>
</dbReference>
<dbReference type="PANTHER" id="PTHR15157:SF5">
    <property type="entry name" value="UV RADIATION RESISTANCE-ASSOCIATED GENE PROTEIN"/>
    <property type="match status" value="1"/>
</dbReference>
<feature type="region of interest" description="Disordered" evidence="5">
    <location>
        <begin position="1058"/>
        <end position="1134"/>
    </location>
</feature>
<proteinExistence type="inferred from homology"/>
<gene>
    <name evidence="6" type="ORF">BCR41DRAFT_359410</name>
</gene>
<feature type="coiled-coil region" evidence="4">
    <location>
        <begin position="481"/>
        <end position="512"/>
    </location>
</feature>
<feature type="compositionally biased region" description="Polar residues" evidence="5">
    <location>
        <begin position="731"/>
        <end position="747"/>
    </location>
</feature>
<feature type="compositionally biased region" description="Polar residues" evidence="5">
    <location>
        <begin position="1118"/>
        <end position="1127"/>
    </location>
</feature>
<dbReference type="Pfam" id="PF10186">
    <property type="entry name" value="ATG14"/>
    <property type="match status" value="1"/>
</dbReference>
<evidence type="ECO:0000313" key="6">
    <source>
        <dbReference type="EMBL" id="ORZ08556.1"/>
    </source>
</evidence>
<feature type="compositionally biased region" description="Low complexity" evidence="5">
    <location>
        <begin position="808"/>
        <end position="818"/>
    </location>
</feature>
<dbReference type="OrthoDB" id="72772at2759"/>
<feature type="region of interest" description="Disordered" evidence="5">
    <location>
        <begin position="938"/>
        <end position="1024"/>
    </location>
</feature>
<dbReference type="Proteomes" id="UP000193648">
    <property type="component" value="Unassembled WGS sequence"/>
</dbReference>
<evidence type="ECO:0000256" key="4">
    <source>
        <dbReference type="SAM" id="Coils"/>
    </source>
</evidence>
<evidence type="ECO:0000256" key="1">
    <source>
        <dbReference type="ARBA" id="ARBA00009574"/>
    </source>
</evidence>
<feature type="compositionally biased region" description="Polar residues" evidence="5">
    <location>
        <begin position="234"/>
        <end position="249"/>
    </location>
</feature>
<feature type="region of interest" description="Disordered" evidence="5">
    <location>
        <begin position="731"/>
        <end position="774"/>
    </location>
</feature>
<dbReference type="GO" id="GO:0005768">
    <property type="term" value="C:endosome"/>
    <property type="evidence" value="ECO:0007669"/>
    <property type="project" value="TreeGrafter"/>
</dbReference>
<reference evidence="6 7" key="1">
    <citation type="submission" date="2016-07" db="EMBL/GenBank/DDBJ databases">
        <title>Pervasive Adenine N6-methylation of Active Genes in Fungi.</title>
        <authorList>
            <consortium name="DOE Joint Genome Institute"/>
            <person name="Mondo S.J."/>
            <person name="Dannebaum R.O."/>
            <person name="Kuo R.C."/>
            <person name="Labutti K."/>
            <person name="Haridas S."/>
            <person name="Kuo A."/>
            <person name="Salamov A."/>
            <person name="Ahrendt S.R."/>
            <person name="Lipzen A."/>
            <person name="Sullivan W."/>
            <person name="Andreopoulos W.B."/>
            <person name="Clum A."/>
            <person name="Lindquist E."/>
            <person name="Daum C."/>
            <person name="Ramamoorthy G.K."/>
            <person name="Gryganskyi A."/>
            <person name="Culley D."/>
            <person name="Magnuson J.K."/>
            <person name="James T.Y."/>
            <person name="O'Malley M.A."/>
            <person name="Stajich J.E."/>
            <person name="Spatafora J.W."/>
            <person name="Visel A."/>
            <person name="Grigoriev I.V."/>
        </authorList>
    </citation>
    <scope>NUCLEOTIDE SEQUENCE [LARGE SCALE GENOMIC DNA]</scope>
    <source>
        <strain evidence="6 7">NRRL 3116</strain>
    </source>
</reference>
<evidence type="ECO:0000256" key="3">
    <source>
        <dbReference type="ARBA" id="ARBA00023054"/>
    </source>
</evidence>
<dbReference type="InterPro" id="IPR018791">
    <property type="entry name" value="UV_resistance/autophagy_Atg14"/>
</dbReference>
<dbReference type="GO" id="GO:0000149">
    <property type="term" value="F:SNARE binding"/>
    <property type="evidence" value="ECO:0007669"/>
    <property type="project" value="TreeGrafter"/>
</dbReference>
<feature type="compositionally biased region" description="Low complexity" evidence="5">
    <location>
        <begin position="56"/>
        <end position="74"/>
    </location>
</feature>
<dbReference type="GeneID" id="33567056"/>
<name>A0A1Y2GEH6_9FUNG</name>
<dbReference type="STRING" id="64571.A0A1Y2GEH6"/>
<feature type="region of interest" description="Disordered" evidence="5">
    <location>
        <begin position="56"/>
        <end position="110"/>
    </location>
</feature>
<evidence type="ECO:0000256" key="2">
    <source>
        <dbReference type="ARBA" id="ARBA00013807"/>
    </source>
</evidence>
<protein>
    <recommendedName>
        <fullName evidence="2">Autophagy-related protein 14</fullName>
    </recommendedName>
</protein>
<accession>A0A1Y2GEH6</accession>
<keyword evidence="7" id="KW-1185">Reference proteome</keyword>
<dbReference type="InParanoid" id="A0A1Y2GEH6"/>
<feature type="compositionally biased region" description="Low complexity" evidence="5">
    <location>
        <begin position="94"/>
        <end position="110"/>
    </location>
</feature>
<keyword evidence="3 4" id="KW-0175">Coiled coil</keyword>
<dbReference type="RefSeq" id="XP_021878484.1">
    <property type="nucleotide sequence ID" value="XM_022025212.1"/>
</dbReference>
<feature type="compositionally biased region" description="Polar residues" evidence="5">
    <location>
        <begin position="761"/>
        <end position="773"/>
    </location>
</feature>
<dbReference type="PANTHER" id="PTHR15157">
    <property type="entry name" value="UV RADIATION RESISTANCE-ASSOCIATED GENE PROTEIN"/>
    <property type="match status" value="1"/>
</dbReference>
<feature type="compositionally biased region" description="Basic and acidic residues" evidence="5">
    <location>
        <begin position="1093"/>
        <end position="1110"/>
    </location>
</feature>
<comment type="caution">
    <text evidence="6">The sequence shown here is derived from an EMBL/GenBank/DDBJ whole genome shotgun (WGS) entry which is preliminary data.</text>
</comment>